<dbReference type="PANTHER" id="PTHR23513">
    <property type="entry name" value="INTEGRAL MEMBRANE EFFLUX PROTEIN-RELATED"/>
    <property type="match status" value="1"/>
</dbReference>
<feature type="transmembrane region" description="Helical" evidence="9">
    <location>
        <begin position="235"/>
        <end position="252"/>
    </location>
</feature>
<feature type="transmembrane region" description="Helical" evidence="9">
    <location>
        <begin position="359"/>
        <end position="381"/>
    </location>
</feature>
<dbReference type="KEGG" id="strr:EKD16_14320"/>
<feature type="domain" description="Major facilitator superfamily (MFS) profile" evidence="10">
    <location>
        <begin position="1"/>
        <end position="206"/>
    </location>
</feature>
<feature type="transmembrane region" description="Helical" evidence="9">
    <location>
        <begin position="295"/>
        <end position="312"/>
    </location>
</feature>
<organism evidence="11 12">
    <name type="scientific">Streptomonospora litoralis</name>
    <dbReference type="NCBI Taxonomy" id="2498135"/>
    <lineage>
        <taxon>Bacteria</taxon>
        <taxon>Bacillati</taxon>
        <taxon>Actinomycetota</taxon>
        <taxon>Actinomycetes</taxon>
        <taxon>Streptosporangiales</taxon>
        <taxon>Nocardiopsidaceae</taxon>
        <taxon>Streptomonospora</taxon>
    </lineage>
</organism>
<dbReference type="EMBL" id="CP036455">
    <property type="protein sequence ID" value="QBI54645.1"/>
    <property type="molecule type" value="Genomic_DNA"/>
</dbReference>
<evidence type="ECO:0000256" key="9">
    <source>
        <dbReference type="SAM" id="Phobius"/>
    </source>
</evidence>
<dbReference type="PANTHER" id="PTHR23513:SF9">
    <property type="entry name" value="ENTEROBACTIN EXPORTER ENTS"/>
    <property type="match status" value="1"/>
</dbReference>
<dbReference type="SUPFAM" id="SSF103473">
    <property type="entry name" value="MFS general substrate transporter"/>
    <property type="match status" value="1"/>
</dbReference>
<dbReference type="InterPro" id="IPR011701">
    <property type="entry name" value="MFS"/>
</dbReference>
<dbReference type="AlphaFoldDB" id="A0A4P6Q262"/>
<evidence type="ECO:0000256" key="3">
    <source>
        <dbReference type="ARBA" id="ARBA00022475"/>
    </source>
</evidence>
<evidence type="ECO:0000256" key="2">
    <source>
        <dbReference type="ARBA" id="ARBA00022448"/>
    </source>
</evidence>
<dbReference type="InterPro" id="IPR036259">
    <property type="entry name" value="MFS_trans_sf"/>
</dbReference>
<evidence type="ECO:0000256" key="7">
    <source>
        <dbReference type="ARBA" id="ARBA00038075"/>
    </source>
</evidence>
<reference evidence="11 12" key="1">
    <citation type="submission" date="2019-02" db="EMBL/GenBank/DDBJ databases">
        <authorList>
            <person name="Khodamoradi S."/>
            <person name="Hahnke R.L."/>
            <person name="Kaempfer P."/>
            <person name="Schumann P."/>
            <person name="Rohde M."/>
            <person name="Steinert M."/>
            <person name="Luzhetskyy A."/>
            <person name="Wink J."/>
            <person name="Ruckert C."/>
        </authorList>
    </citation>
    <scope>NUCLEOTIDE SEQUENCE [LARGE SCALE GENOMIC DNA]</scope>
    <source>
        <strain evidence="11 12">M2</strain>
    </source>
</reference>
<protein>
    <recommendedName>
        <fullName evidence="8">Multidrug efflux pump Tap</fullName>
    </recommendedName>
</protein>
<keyword evidence="5 9" id="KW-1133">Transmembrane helix</keyword>
<evidence type="ECO:0000256" key="8">
    <source>
        <dbReference type="ARBA" id="ARBA00040914"/>
    </source>
</evidence>
<feature type="transmembrane region" description="Helical" evidence="9">
    <location>
        <begin position="181"/>
        <end position="201"/>
    </location>
</feature>
<evidence type="ECO:0000313" key="11">
    <source>
        <dbReference type="EMBL" id="QBI54645.1"/>
    </source>
</evidence>
<dbReference type="NCBIfam" id="NF007792">
    <property type="entry name" value="PRK10489.1"/>
    <property type="match status" value="1"/>
</dbReference>
<feature type="transmembrane region" description="Helical" evidence="9">
    <location>
        <begin position="114"/>
        <end position="134"/>
    </location>
</feature>
<comment type="similarity">
    <text evidence="7">Belongs to the major facilitator superfamily. Drug:H(+) antiporter-3 (DHA3) (TC 2.A.1.21) family.</text>
</comment>
<feature type="transmembrane region" description="Helical" evidence="9">
    <location>
        <begin position="155"/>
        <end position="175"/>
    </location>
</feature>
<keyword evidence="4 9" id="KW-0812">Transmembrane</keyword>
<feature type="transmembrane region" description="Helical" evidence="9">
    <location>
        <begin position="25"/>
        <end position="44"/>
    </location>
</feature>
<gene>
    <name evidence="11" type="primary">entS2</name>
    <name evidence="11" type="ORF">EKD16_14320</name>
</gene>
<evidence type="ECO:0000259" key="10">
    <source>
        <dbReference type="PROSITE" id="PS50850"/>
    </source>
</evidence>
<keyword evidence="6 9" id="KW-0472">Membrane</keyword>
<keyword evidence="3" id="KW-1003">Cell membrane</keyword>
<name>A0A4P6Q262_9ACTN</name>
<evidence type="ECO:0000256" key="1">
    <source>
        <dbReference type="ARBA" id="ARBA00004429"/>
    </source>
</evidence>
<feature type="transmembrane region" description="Helical" evidence="9">
    <location>
        <begin position="87"/>
        <end position="108"/>
    </location>
</feature>
<dbReference type="Pfam" id="PF07690">
    <property type="entry name" value="MFS_1"/>
    <property type="match status" value="1"/>
</dbReference>
<accession>A0A4P6Q262</accession>
<feature type="transmembrane region" description="Helical" evidence="9">
    <location>
        <begin position="387"/>
        <end position="409"/>
    </location>
</feature>
<dbReference type="InterPro" id="IPR020846">
    <property type="entry name" value="MFS_dom"/>
</dbReference>
<dbReference type="GO" id="GO:0022857">
    <property type="term" value="F:transmembrane transporter activity"/>
    <property type="evidence" value="ECO:0007669"/>
    <property type="project" value="InterPro"/>
</dbReference>
<evidence type="ECO:0000256" key="6">
    <source>
        <dbReference type="ARBA" id="ARBA00023136"/>
    </source>
</evidence>
<feature type="transmembrane region" description="Helical" evidence="9">
    <location>
        <begin position="56"/>
        <end position="80"/>
    </location>
</feature>
<dbReference type="Gene3D" id="1.20.1250.20">
    <property type="entry name" value="MFS general substrate transporter like domains"/>
    <property type="match status" value="1"/>
</dbReference>
<dbReference type="GO" id="GO:0005886">
    <property type="term" value="C:plasma membrane"/>
    <property type="evidence" value="ECO:0007669"/>
    <property type="project" value="UniProtKB-SubCell"/>
</dbReference>
<sequence>MAASPVLARLLIDLSPLRGGRGFRIVFAVRLISLFGGGFRLVALPMQVYAMTGSSALVASVTIVNGVASFGGTVVGGLLADRLDRRRLMLVSLAVETLVVGLFAVNTYLPGGPLLAVIYVCATVNGVIGTMGLIAQQSMVPALVGPQRLAAAGALFALTTQLGAAAAPALGGALISLGGVGAGYLATCGIAAAATAAVWFVPPVPTDTGAAPVGALRAVADGLAFVARHPVVRPLLLLGFTQGLFTTPMVLIPEFTDRVLGGDAALAGLLYTAPAAGALLASLTSGWTGRVRRTGAIVPAAVAMCGVSVFLLGAGRSAALALFALALLGCCQAVEEILRYSLIQAHTPDALRGRVNSAWLAQATVGGSLGAGLMGGLAALLGTAAAMVAAGAVGAVLAGAITVSAPGLLATRGVAPPLPDETTD</sequence>
<keyword evidence="2" id="KW-0813">Transport</keyword>
<feature type="transmembrane region" description="Helical" evidence="9">
    <location>
        <begin position="264"/>
        <end position="283"/>
    </location>
</feature>
<dbReference type="Proteomes" id="UP000292235">
    <property type="component" value="Chromosome"/>
</dbReference>
<dbReference type="PROSITE" id="PS50850">
    <property type="entry name" value="MFS"/>
    <property type="match status" value="1"/>
</dbReference>
<dbReference type="CDD" id="cd06173">
    <property type="entry name" value="MFS_MefA_like"/>
    <property type="match status" value="1"/>
</dbReference>
<comment type="subcellular location">
    <subcellularLocation>
        <location evidence="1">Cell inner membrane</location>
        <topology evidence="1">Multi-pass membrane protein</topology>
    </subcellularLocation>
</comment>
<evidence type="ECO:0000313" key="12">
    <source>
        <dbReference type="Proteomes" id="UP000292235"/>
    </source>
</evidence>
<proteinExistence type="inferred from homology"/>
<keyword evidence="12" id="KW-1185">Reference proteome</keyword>
<evidence type="ECO:0000256" key="5">
    <source>
        <dbReference type="ARBA" id="ARBA00022989"/>
    </source>
</evidence>
<evidence type="ECO:0000256" key="4">
    <source>
        <dbReference type="ARBA" id="ARBA00022692"/>
    </source>
</evidence>
<dbReference type="RefSeq" id="WP_242676966.1">
    <property type="nucleotide sequence ID" value="NZ_CP036455.1"/>
</dbReference>